<feature type="transmembrane region" description="Helical" evidence="6">
    <location>
        <begin position="148"/>
        <end position="169"/>
    </location>
</feature>
<dbReference type="PANTHER" id="PTHR42893">
    <property type="entry name" value="PROTEIN DETOXIFICATION 44, CHLOROPLASTIC-RELATED"/>
    <property type="match status" value="1"/>
</dbReference>
<keyword evidence="4 6" id="KW-1133">Transmembrane helix</keyword>
<feature type="transmembrane region" description="Helical" evidence="6">
    <location>
        <begin position="405"/>
        <end position="432"/>
    </location>
</feature>
<feature type="transmembrane region" description="Helical" evidence="6">
    <location>
        <begin position="471"/>
        <end position="493"/>
    </location>
</feature>
<sequence length="549" mass="57906">MVTMLTSCVAASPIRGEIRRIRRARTAPRSVSVRARKDVDTLVRANLPSRFRSRAIQGPLRRGLVHRSPTRIASDAAKDDPEVELSDGVTLDRKAELASVVKFAVPLLATNIVTPLLTMTDTAFVGRCAADSVIQLAALGVSTPLTDYTVSLAAFIPAGLTNIISNGVARGEGKESLASKTYGALIVSLTLSSIVAIVLNVWPEQLLTMLKTPPEVMAAAIEYTRIRSIAMPAAYLTAAAYAVLVARKDTTSPLACVCIAAAVNVLLDWIAVGVMGKGAAGAAWATTAALYAGAVAILGVLKRKGFTDAFPWGEFRWKDQIGPVMAFAGPITFLVFALLSIYTTLIIMSNALGVTVSAAHRIAGNIFAVAVLCGDPLIQAGQAFMPRYLLPAVPKRVAARKMAGLLQGVGLFTGFSASTACAFVCLFGGWAFTRDAAVVAQLRAVVVPVCAAVVTNIVSKSMYGVTVAAKQLGFLAAITGVGLVGFAGSLWWFKHNLVGSELYYWMWWVVAGYYGLAIAAIQVRSFGVPGIVKGSFHDDRKDTPAPATA</sequence>
<feature type="transmembrane region" description="Helical" evidence="6">
    <location>
        <begin position="438"/>
        <end position="459"/>
    </location>
</feature>
<keyword evidence="3 6" id="KW-0812">Transmembrane</keyword>
<dbReference type="KEGG" id="mis:MICPUN_57082"/>
<proteinExistence type="inferred from homology"/>
<feature type="transmembrane region" description="Helical" evidence="6">
    <location>
        <begin position="229"/>
        <end position="246"/>
    </location>
</feature>
<keyword evidence="8" id="KW-1185">Reference proteome</keyword>
<feature type="transmembrane region" description="Helical" evidence="6">
    <location>
        <begin position="253"/>
        <end position="275"/>
    </location>
</feature>
<dbReference type="eggNOG" id="KOG1347">
    <property type="taxonomic scope" value="Eukaryota"/>
</dbReference>
<dbReference type="RefSeq" id="XP_002500586.1">
    <property type="nucleotide sequence ID" value="XM_002500540.1"/>
</dbReference>
<keyword evidence="5 6" id="KW-0472">Membrane</keyword>
<evidence type="ECO:0000256" key="2">
    <source>
        <dbReference type="ARBA" id="ARBA00010199"/>
    </source>
</evidence>
<comment type="subcellular location">
    <subcellularLocation>
        <location evidence="1">Membrane</location>
        <topology evidence="1">Multi-pass membrane protein</topology>
    </subcellularLocation>
</comment>
<evidence type="ECO:0000256" key="3">
    <source>
        <dbReference type="ARBA" id="ARBA00022692"/>
    </source>
</evidence>
<comment type="similarity">
    <text evidence="2 6">Belongs to the multi antimicrobial extrusion (MATE) (TC 2.A.66.1) family.</text>
</comment>
<name>C1E223_MICCC</name>
<evidence type="ECO:0000256" key="6">
    <source>
        <dbReference type="RuleBase" id="RU004914"/>
    </source>
</evidence>
<evidence type="ECO:0000313" key="7">
    <source>
        <dbReference type="EMBL" id="ACO61844.1"/>
    </source>
</evidence>
<dbReference type="Proteomes" id="UP000002009">
    <property type="component" value="Chromosome 3"/>
</dbReference>
<dbReference type="InterPro" id="IPR002528">
    <property type="entry name" value="MATE_fam"/>
</dbReference>
<dbReference type="GeneID" id="8242196"/>
<feature type="transmembrane region" description="Helical" evidence="6">
    <location>
        <begin position="281"/>
        <end position="301"/>
    </location>
</feature>
<dbReference type="InParanoid" id="C1E223"/>
<dbReference type="InterPro" id="IPR044644">
    <property type="entry name" value="DinF-like"/>
</dbReference>
<dbReference type="Pfam" id="PF01554">
    <property type="entry name" value="MatE"/>
    <property type="match status" value="1"/>
</dbReference>
<dbReference type="GO" id="GO:0015297">
    <property type="term" value="F:antiporter activity"/>
    <property type="evidence" value="ECO:0007669"/>
    <property type="project" value="InterPro"/>
</dbReference>
<evidence type="ECO:0000313" key="8">
    <source>
        <dbReference type="Proteomes" id="UP000002009"/>
    </source>
</evidence>
<organism evidence="7 8">
    <name type="scientific">Micromonas commoda (strain RCC299 / NOUM17 / CCMP2709)</name>
    <name type="common">Picoplanktonic green alga</name>
    <dbReference type="NCBI Taxonomy" id="296587"/>
    <lineage>
        <taxon>Eukaryota</taxon>
        <taxon>Viridiplantae</taxon>
        <taxon>Chlorophyta</taxon>
        <taxon>Mamiellophyceae</taxon>
        <taxon>Mamiellales</taxon>
        <taxon>Mamiellaceae</taxon>
        <taxon>Micromonas</taxon>
    </lineage>
</organism>
<feature type="transmembrane region" description="Helical" evidence="6">
    <location>
        <begin position="362"/>
        <end position="384"/>
    </location>
</feature>
<gene>
    <name evidence="7" type="ORF">MICPUN_57082</name>
</gene>
<protein>
    <recommendedName>
        <fullName evidence="6">Protein DETOXIFICATION</fullName>
    </recommendedName>
    <alternativeName>
        <fullName evidence="6">Multidrug and toxic compound extrusion protein</fullName>
    </alternativeName>
</protein>
<accession>C1E223</accession>
<dbReference type="OMA" id="VMIQMYG"/>
<dbReference type="PANTHER" id="PTHR42893:SF9">
    <property type="entry name" value="PROTEIN DETOXIFICATION 46, CHLOROPLASTIC"/>
    <property type="match status" value="1"/>
</dbReference>
<evidence type="ECO:0000256" key="5">
    <source>
        <dbReference type="ARBA" id="ARBA00023136"/>
    </source>
</evidence>
<dbReference type="GO" id="GO:0042910">
    <property type="term" value="F:xenobiotic transmembrane transporter activity"/>
    <property type="evidence" value="ECO:0007669"/>
    <property type="project" value="InterPro"/>
</dbReference>
<feature type="transmembrane region" description="Helical" evidence="6">
    <location>
        <begin position="321"/>
        <end position="342"/>
    </location>
</feature>
<evidence type="ECO:0000256" key="1">
    <source>
        <dbReference type="ARBA" id="ARBA00004141"/>
    </source>
</evidence>
<dbReference type="OrthoDB" id="423427at2759"/>
<feature type="transmembrane region" description="Helical" evidence="6">
    <location>
        <begin position="181"/>
        <end position="202"/>
    </location>
</feature>
<feature type="transmembrane region" description="Helical" evidence="6">
    <location>
        <begin position="505"/>
        <end position="523"/>
    </location>
</feature>
<evidence type="ECO:0000256" key="4">
    <source>
        <dbReference type="ARBA" id="ARBA00022989"/>
    </source>
</evidence>
<reference evidence="7 8" key="1">
    <citation type="journal article" date="2009" name="Science">
        <title>Green evolution and dynamic adaptations revealed by genomes of the marine picoeukaryotes Micromonas.</title>
        <authorList>
            <person name="Worden A.Z."/>
            <person name="Lee J.H."/>
            <person name="Mock T."/>
            <person name="Rouze P."/>
            <person name="Simmons M.P."/>
            <person name="Aerts A.L."/>
            <person name="Allen A.E."/>
            <person name="Cuvelier M.L."/>
            <person name="Derelle E."/>
            <person name="Everett M.V."/>
            <person name="Foulon E."/>
            <person name="Grimwood J."/>
            <person name="Gundlach H."/>
            <person name="Henrissat B."/>
            <person name="Napoli C."/>
            <person name="McDonald S.M."/>
            <person name="Parker M.S."/>
            <person name="Rombauts S."/>
            <person name="Salamov A."/>
            <person name="Von Dassow P."/>
            <person name="Badger J.H."/>
            <person name="Coutinho P.M."/>
            <person name="Demir E."/>
            <person name="Dubchak I."/>
            <person name="Gentemann C."/>
            <person name="Eikrem W."/>
            <person name="Gready J.E."/>
            <person name="John U."/>
            <person name="Lanier W."/>
            <person name="Lindquist E.A."/>
            <person name="Lucas S."/>
            <person name="Mayer K.F."/>
            <person name="Moreau H."/>
            <person name="Not F."/>
            <person name="Otillar R."/>
            <person name="Panaud O."/>
            <person name="Pangilinan J."/>
            <person name="Paulsen I."/>
            <person name="Piegu B."/>
            <person name="Poliakov A."/>
            <person name="Robbens S."/>
            <person name="Schmutz J."/>
            <person name="Toulza E."/>
            <person name="Wyss T."/>
            <person name="Zelensky A."/>
            <person name="Zhou K."/>
            <person name="Armbrust E.V."/>
            <person name="Bhattacharya D."/>
            <person name="Goodenough U.W."/>
            <person name="Van de Peer Y."/>
            <person name="Grigoriev I.V."/>
        </authorList>
    </citation>
    <scope>NUCLEOTIDE SEQUENCE [LARGE SCALE GENOMIC DNA]</scope>
    <source>
        <strain evidence="8">RCC299 / NOUM17</strain>
    </source>
</reference>
<dbReference type="GO" id="GO:0016020">
    <property type="term" value="C:membrane"/>
    <property type="evidence" value="ECO:0007669"/>
    <property type="project" value="UniProtKB-SubCell"/>
</dbReference>
<dbReference type="AlphaFoldDB" id="C1E223"/>
<dbReference type="EMBL" id="CP001324">
    <property type="protein sequence ID" value="ACO61844.1"/>
    <property type="molecule type" value="Genomic_DNA"/>
</dbReference>